<sequence length="447" mass="51953">MKNFKKYLFWFANDHVDFRLSEIESIVSLLKTTIKWKEKPTIKPYWIAELPSEDVVKEIARRSVSLKHITELWAWSSTIENLHEQVRKFSDDHLIQCPDLHQISFKFNVEVYCNTQKYSEKVSKIETFNYLPFKGRVNLNNPDITLTYIEYFGNDPNKVPEKPYHLFFGKMIAKSQRKSISDLSLKNRIFIGNTSMDAELSLIMANCAKVTDGDLVYDPFVGSGSLLVAAAYFGGYVFGVDIDYLMIHGRTKPTRKQARDKPRKNESVLANMKQYGLESHYLDVLVGDSSLPIWRPELRLDAIITDPPYGIREATEKIGTSKERQNSSSICNSETKFPSKVIYSFHQILFDLFYFSAAHLKLNGRLVTWIPVYRDDYDEDHYIPQHPCFTLISNCEQIISRVLSRRLLTFEKTKEPTAEELENFEISDSGFREKYFSYKHGRDLVSN</sequence>
<dbReference type="AlphaFoldDB" id="A0AAN9Y9H9"/>
<name>A0AAN9Y9H9_9HEMI</name>
<dbReference type="PIRSF" id="PIRSF017259">
    <property type="entry name" value="tRNA_mtfrase_TRM11"/>
    <property type="match status" value="1"/>
</dbReference>
<dbReference type="GO" id="GO:0043527">
    <property type="term" value="C:tRNA methyltransferase complex"/>
    <property type="evidence" value="ECO:0007669"/>
    <property type="project" value="UniProtKB-ARBA"/>
</dbReference>
<evidence type="ECO:0000256" key="13">
    <source>
        <dbReference type="ARBA" id="ARBA00067484"/>
    </source>
</evidence>
<dbReference type="GO" id="GO:0032259">
    <property type="term" value="P:methylation"/>
    <property type="evidence" value="ECO:0007669"/>
    <property type="project" value="UniProtKB-UniRule"/>
</dbReference>
<keyword evidence="5 15" id="KW-0808">Transferase</keyword>
<dbReference type="Proteomes" id="UP001367676">
    <property type="component" value="Unassembled WGS sequence"/>
</dbReference>
<feature type="domain" description="Ribosomal RNA large subunit methyltransferase K/L-like methyltransferase" evidence="16">
    <location>
        <begin position="188"/>
        <end position="317"/>
    </location>
</feature>
<comment type="similarity">
    <text evidence="15">Belongs to the class I-like SAM-binding methyltransferase superfamily. TRM11 methyltransferase family.</text>
</comment>
<dbReference type="Pfam" id="PF01170">
    <property type="entry name" value="UPF0020"/>
    <property type="match status" value="1"/>
</dbReference>
<gene>
    <name evidence="18" type="ORF">V9T40_003243</name>
</gene>
<dbReference type="PROSITE" id="PS00092">
    <property type="entry name" value="N6_MTASE"/>
    <property type="match status" value="1"/>
</dbReference>
<dbReference type="GO" id="GO:0005737">
    <property type="term" value="C:cytoplasm"/>
    <property type="evidence" value="ECO:0007669"/>
    <property type="project" value="UniProtKB-SubCell"/>
</dbReference>
<dbReference type="InterPro" id="IPR016691">
    <property type="entry name" value="TRMT11"/>
</dbReference>
<dbReference type="InterPro" id="IPR002052">
    <property type="entry name" value="DNA_methylase_N6_adenine_CS"/>
</dbReference>
<keyword evidence="3 15" id="KW-0820">tRNA-binding</keyword>
<feature type="domain" description="tRNA (guanine(10)-N(2))-methyltransferase TRMT11 N-terminal" evidence="17">
    <location>
        <begin position="5"/>
        <end position="177"/>
    </location>
</feature>
<evidence type="ECO:0000256" key="12">
    <source>
        <dbReference type="ARBA" id="ARBA00066937"/>
    </source>
</evidence>
<protein>
    <recommendedName>
        <fullName evidence="13">tRNA (guanine(10)-N(2))-methyltransferase TRMT11</fullName>
        <ecNumber evidence="12">2.1.1.214</ecNumber>
    </recommendedName>
    <alternativeName>
        <fullName evidence="14">tRNA methyltransferase 11 homolog</fullName>
    </alternativeName>
</protein>
<dbReference type="CDD" id="cd02440">
    <property type="entry name" value="AdoMet_MTases"/>
    <property type="match status" value="1"/>
</dbReference>
<evidence type="ECO:0000256" key="10">
    <source>
        <dbReference type="ARBA" id="ARBA00056270"/>
    </source>
</evidence>
<comment type="subcellular location">
    <subcellularLocation>
        <location evidence="1">Cytoplasm</location>
    </subcellularLocation>
</comment>
<evidence type="ECO:0000256" key="15">
    <source>
        <dbReference type="PROSITE-ProRule" id="PRU00959"/>
    </source>
</evidence>
<comment type="caution">
    <text evidence="18">The sequence shown here is derived from an EMBL/GenBank/DDBJ whole genome shotgun (WGS) entry which is preliminary data.</text>
</comment>
<proteinExistence type="inferred from homology"/>
<keyword evidence="6 15" id="KW-0949">S-adenosyl-L-methionine</keyword>
<dbReference type="Gene3D" id="3.40.50.150">
    <property type="entry name" value="Vaccinia Virus protein VP39"/>
    <property type="match status" value="1"/>
</dbReference>
<comment type="catalytic activity">
    <reaction evidence="9">
        <text>guanosine(10) in tRNA + S-adenosyl-L-methionine = N(2)-methylguanosine(10) in tRNA + S-adenosyl-L-homocysteine + H(+)</text>
        <dbReference type="Rhea" id="RHEA:43128"/>
        <dbReference type="Rhea" id="RHEA-COMP:10355"/>
        <dbReference type="Rhea" id="RHEA-COMP:10357"/>
        <dbReference type="ChEBI" id="CHEBI:15378"/>
        <dbReference type="ChEBI" id="CHEBI:57856"/>
        <dbReference type="ChEBI" id="CHEBI:59789"/>
        <dbReference type="ChEBI" id="CHEBI:74269"/>
        <dbReference type="ChEBI" id="CHEBI:74481"/>
        <dbReference type="EC" id="2.1.1.214"/>
    </reaction>
    <physiologicalReaction direction="left-to-right" evidence="9">
        <dbReference type="Rhea" id="RHEA:43129"/>
    </physiologicalReaction>
</comment>
<evidence type="ECO:0000313" key="19">
    <source>
        <dbReference type="Proteomes" id="UP001367676"/>
    </source>
</evidence>
<dbReference type="GO" id="GO:0160102">
    <property type="term" value="F:tRNA (guanine(10)-N2)-methyltransferase activity"/>
    <property type="evidence" value="ECO:0007669"/>
    <property type="project" value="UniProtKB-EC"/>
</dbReference>
<evidence type="ECO:0000256" key="11">
    <source>
        <dbReference type="ARBA" id="ARBA00065434"/>
    </source>
</evidence>
<dbReference type="InterPro" id="IPR059073">
    <property type="entry name" value="TRMT11_N"/>
</dbReference>
<dbReference type="Pfam" id="PF25904">
    <property type="entry name" value="Tmrp11_N"/>
    <property type="match status" value="1"/>
</dbReference>
<dbReference type="InterPro" id="IPR029063">
    <property type="entry name" value="SAM-dependent_MTases_sf"/>
</dbReference>
<evidence type="ECO:0000256" key="1">
    <source>
        <dbReference type="ARBA" id="ARBA00004496"/>
    </source>
</evidence>
<keyword evidence="2" id="KW-0963">Cytoplasm</keyword>
<dbReference type="PROSITE" id="PS51627">
    <property type="entry name" value="SAM_MT_TRM11"/>
    <property type="match status" value="1"/>
</dbReference>
<organism evidence="18 19">
    <name type="scientific">Parthenolecanium corni</name>
    <dbReference type="NCBI Taxonomy" id="536013"/>
    <lineage>
        <taxon>Eukaryota</taxon>
        <taxon>Metazoa</taxon>
        <taxon>Ecdysozoa</taxon>
        <taxon>Arthropoda</taxon>
        <taxon>Hexapoda</taxon>
        <taxon>Insecta</taxon>
        <taxon>Pterygota</taxon>
        <taxon>Neoptera</taxon>
        <taxon>Paraneoptera</taxon>
        <taxon>Hemiptera</taxon>
        <taxon>Sternorrhyncha</taxon>
        <taxon>Coccoidea</taxon>
        <taxon>Coccidae</taxon>
        <taxon>Parthenolecanium</taxon>
    </lineage>
</organism>
<evidence type="ECO:0000256" key="4">
    <source>
        <dbReference type="ARBA" id="ARBA00022603"/>
    </source>
</evidence>
<evidence type="ECO:0000259" key="16">
    <source>
        <dbReference type="Pfam" id="PF01170"/>
    </source>
</evidence>
<comment type="subunit">
    <text evidence="11">Part of the heterodimeric TRMT11-TRM112 methyltransferase complex; this complex forms an active tRNA methyltransferase, where TRMT112 acts as an activator of the catalytic subunit TRMT11.</text>
</comment>
<evidence type="ECO:0000256" key="8">
    <source>
        <dbReference type="ARBA" id="ARBA00022884"/>
    </source>
</evidence>
<comment type="function">
    <text evidence="10">Catalytic subunit of the TRMT11-TRM112 methyltransferase complex, that specifically mediates the S-adenosyl-L-methionine-dependent N(2)-methylation of guanosine nucleotide at position 10 (m2G10) in tRNAs. This is one of the major tRNA (guanine-N(2))-methyltransferases.</text>
</comment>
<keyword evidence="19" id="KW-1185">Reference proteome</keyword>
<dbReference type="SUPFAM" id="SSF53335">
    <property type="entry name" value="S-adenosyl-L-methionine-dependent methyltransferases"/>
    <property type="match status" value="1"/>
</dbReference>
<keyword evidence="8 15" id="KW-0694">RNA-binding</keyword>
<evidence type="ECO:0000256" key="5">
    <source>
        <dbReference type="ARBA" id="ARBA00022679"/>
    </source>
</evidence>
<evidence type="ECO:0000256" key="9">
    <source>
        <dbReference type="ARBA" id="ARBA00050985"/>
    </source>
</evidence>
<evidence type="ECO:0000256" key="7">
    <source>
        <dbReference type="ARBA" id="ARBA00022694"/>
    </source>
</evidence>
<evidence type="ECO:0000256" key="14">
    <source>
        <dbReference type="ARBA" id="ARBA00075308"/>
    </source>
</evidence>
<reference evidence="18 19" key="1">
    <citation type="submission" date="2024-03" db="EMBL/GenBank/DDBJ databases">
        <title>Adaptation during the transition from Ophiocordyceps entomopathogen to insect associate is accompanied by gene loss and intensified selection.</title>
        <authorList>
            <person name="Ward C.M."/>
            <person name="Onetto C.A."/>
            <person name="Borneman A.R."/>
        </authorList>
    </citation>
    <scope>NUCLEOTIDE SEQUENCE [LARGE SCALE GENOMIC DNA]</scope>
    <source>
        <strain evidence="18">AWRI1</strain>
        <tissue evidence="18">Single Adult Female</tissue>
    </source>
</reference>
<accession>A0AAN9Y9H9</accession>
<keyword evidence="7 15" id="KW-0819">tRNA processing</keyword>
<dbReference type="PANTHER" id="PTHR13370:SF3">
    <property type="entry name" value="TRNA (GUANINE(10)-N2)-METHYLTRANSFERASE HOMOLOG"/>
    <property type="match status" value="1"/>
</dbReference>
<evidence type="ECO:0000256" key="6">
    <source>
        <dbReference type="ARBA" id="ARBA00022691"/>
    </source>
</evidence>
<evidence type="ECO:0000259" key="17">
    <source>
        <dbReference type="Pfam" id="PF25904"/>
    </source>
</evidence>
<dbReference type="GO" id="GO:0008033">
    <property type="term" value="P:tRNA processing"/>
    <property type="evidence" value="ECO:0007669"/>
    <property type="project" value="UniProtKB-UniRule"/>
</dbReference>
<dbReference type="PANTHER" id="PTHR13370">
    <property type="entry name" value="RNA METHYLASE-RELATED"/>
    <property type="match status" value="1"/>
</dbReference>
<evidence type="ECO:0000313" key="18">
    <source>
        <dbReference type="EMBL" id="KAK7603244.1"/>
    </source>
</evidence>
<dbReference type="EC" id="2.1.1.214" evidence="12"/>
<evidence type="ECO:0000256" key="2">
    <source>
        <dbReference type="ARBA" id="ARBA00022490"/>
    </source>
</evidence>
<dbReference type="EMBL" id="JBBCAQ010000006">
    <property type="protein sequence ID" value="KAK7603244.1"/>
    <property type="molecule type" value="Genomic_DNA"/>
</dbReference>
<dbReference type="InterPro" id="IPR000241">
    <property type="entry name" value="RlmKL-like_Mtase"/>
</dbReference>
<evidence type="ECO:0000256" key="3">
    <source>
        <dbReference type="ARBA" id="ARBA00022555"/>
    </source>
</evidence>
<keyword evidence="4 15" id="KW-0489">Methyltransferase</keyword>
<dbReference type="GO" id="GO:0000049">
    <property type="term" value="F:tRNA binding"/>
    <property type="evidence" value="ECO:0007669"/>
    <property type="project" value="UniProtKB-UniRule"/>
</dbReference>